<feature type="region of interest" description="Disordered" evidence="1">
    <location>
        <begin position="1"/>
        <end position="27"/>
    </location>
</feature>
<name>A0A6A1WDN6_9ROSI</name>
<keyword evidence="3" id="KW-1185">Reference proteome</keyword>
<organism evidence="2 3">
    <name type="scientific">Morella rubra</name>
    <name type="common">Chinese bayberry</name>
    <dbReference type="NCBI Taxonomy" id="262757"/>
    <lineage>
        <taxon>Eukaryota</taxon>
        <taxon>Viridiplantae</taxon>
        <taxon>Streptophyta</taxon>
        <taxon>Embryophyta</taxon>
        <taxon>Tracheophyta</taxon>
        <taxon>Spermatophyta</taxon>
        <taxon>Magnoliopsida</taxon>
        <taxon>eudicotyledons</taxon>
        <taxon>Gunneridae</taxon>
        <taxon>Pentapetalae</taxon>
        <taxon>rosids</taxon>
        <taxon>fabids</taxon>
        <taxon>Fagales</taxon>
        <taxon>Myricaceae</taxon>
        <taxon>Morella</taxon>
    </lineage>
</organism>
<dbReference type="OrthoDB" id="848707at2759"/>
<dbReference type="AlphaFoldDB" id="A0A6A1WDN6"/>
<evidence type="ECO:0000313" key="3">
    <source>
        <dbReference type="Proteomes" id="UP000516437"/>
    </source>
</evidence>
<dbReference type="EMBL" id="RXIC02000020">
    <property type="protein sequence ID" value="KAB1223365.1"/>
    <property type="molecule type" value="Genomic_DNA"/>
</dbReference>
<accession>A0A6A1WDN6</accession>
<evidence type="ECO:0000256" key="1">
    <source>
        <dbReference type="SAM" id="MobiDB-lite"/>
    </source>
</evidence>
<reference evidence="2 3" key="1">
    <citation type="journal article" date="2019" name="Plant Biotechnol. J.">
        <title>The red bayberry genome and genetic basis of sex determination.</title>
        <authorList>
            <person name="Jia H.M."/>
            <person name="Jia H.J."/>
            <person name="Cai Q.L."/>
            <person name="Wang Y."/>
            <person name="Zhao H.B."/>
            <person name="Yang W.F."/>
            <person name="Wang G.Y."/>
            <person name="Li Y.H."/>
            <person name="Zhan D.L."/>
            <person name="Shen Y.T."/>
            <person name="Niu Q.F."/>
            <person name="Chang L."/>
            <person name="Qiu J."/>
            <person name="Zhao L."/>
            <person name="Xie H.B."/>
            <person name="Fu W.Y."/>
            <person name="Jin J."/>
            <person name="Li X.W."/>
            <person name="Jiao Y."/>
            <person name="Zhou C.C."/>
            <person name="Tu T."/>
            <person name="Chai C.Y."/>
            <person name="Gao J.L."/>
            <person name="Fan L.J."/>
            <person name="van de Weg E."/>
            <person name="Wang J.Y."/>
            <person name="Gao Z.S."/>
        </authorList>
    </citation>
    <scope>NUCLEOTIDE SEQUENCE [LARGE SCALE GENOMIC DNA]</scope>
    <source>
        <tissue evidence="2">Leaves</tissue>
    </source>
</reference>
<sequence>MSSDRSKCVTFQAESSRARKKARKTEEPSKASEIQFFWIGLHQNRFAKDFQHRKVFLRKCVLFSRFSKHGSDFKEMFDYQGWSNFVELNELGGEERDELKVSKEYNKKTIQLMGFIENAEGEWVKKGVVTQKGVLESREDDEVEEDESDGGVSSYASCFRALQPVRLTYLEATLRDLKEEQQC</sequence>
<evidence type="ECO:0000313" key="2">
    <source>
        <dbReference type="EMBL" id="KAB1223365.1"/>
    </source>
</evidence>
<dbReference type="Proteomes" id="UP000516437">
    <property type="component" value="Chromosome 2"/>
</dbReference>
<protein>
    <submittedName>
        <fullName evidence="2">Uncharacterized protein</fullName>
    </submittedName>
</protein>
<comment type="caution">
    <text evidence="2">The sequence shown here is derived from an EMBL/GenBank/DDBJ whole genome shotgun (WGS) entry which is preliminary data.</text>
</comment>
<proteinExistence type="predicted"/>
<gene>
    <name evidence="2" type="ORF">CJ030_MR2G016104</name>
</gene>